<dbReference type="AlphaFoldDB" id="A0A7X5Y048"/>
<dbReference type="Proteomes" id="UP000531251">
    <property type="component" value="Unassembled WGS sequence"/>
</dbReference>
<name>A0A7X5Y048_9SPHN</name>
<dbReference type="NCBIfam" id="TIGR00784">
    <property type="entry name" value="citMHS"/>
    <property type="match status" value="1"/>
</dbReference>
<feature type="transmembrane region" description="Helical" evidence="6">
    <location>
        <begin position="12"/>
        <end position="32"/>
    </location>
</feature>
<feature type="transmembrane region" description="Helical" evidence="6">
    <location>
        <begin position="38"/>
        <end position="64"/>
    </location>
</feature>
<evidence type="ECO:0000256" key="5">
    <source>
        <dbReference type="ARBA" id="ARBA00023136"/>
    </source>
</evidence>
<dbReference type="Pfam" id="PF03600">
    <property type="entry name" value="CitMHS"/>
    <property type="match status" value="1"/>
</dbReference>
<keyword evidence="5 6" id="KW-0472">Membrane</keyword>
<evidence type="ECO:0000256" key="1">
    <source>
        <dbReference type="ARBA" id="ARBA00004141"/>
    </source>
</evidence>
<evidence type="ECO:0000256" key="3">
    <source>
        <dbReference type="ARBA" id="ARBA00022692"/>
    </source>
</evidence>
<feature type="transmembrane region" description="Helical" evidence="6">
    <location>
        <begin position="254"/>
        <end position="287"/>
    </location>
</feature>
<dbReference type="GO" id="GO:0005886">
    <property type="term" value="C:plasma membrane"/>
    <property type="evidence" value="ECO:0007669"/>
    <property type="project" value="TreeGrafter"/>
</dbReference>
<comment type="caution">
    <text evidence="8">The sequence shown here is derived from an EMBL/GenBank/DDBJ whole genome shotgun (WGS) entry which is preliminary data.</text>
</comment>
<keyword evidence="4 6" id="KW-1133">Transmembrane helix</keyword>
<dbReference type="EMBL" id="JAATJB010000007">
    <property type="protein sequence ID" value="NJB98170.1"/>
    <property type="molecule type" value="Genomic_DNA"/>
</dbReference>
<organism evidence="8 9">
    <name type="scientific">Sphingomonas trueperi</name>
    <dbReference type="NCBI Taxonomy" id="53317"/>
    <lineage>
        <taxon>Bacteria</taxon>
        <taxon>Pseudomonadati</taxon>
        <taxon>Pseudomonadota</taxon>
        <taxon>Alphaproteobacteria</taxon>
        <taxon>Sphingomonadales</taxon>
        <taxon>Sphingomonadaceae</taxon>
        <taxon>Sphingomonas</taxon>
    </lineage>
</organism>
<reference evidence="8 9" key="1">
    <citation type="submission" date="2020-03" db="EMBL/GenBank/DDBJ databases">
        <title>Genomic Encyclopedia of Type Strains, Phase IV (KMG-IV): sequencing the most valuable type-strain genomes for metagenomic binning, comparative biology and taxonomic classification.</title>
        <authorList>
            <person name="Goeker M."/>
        </authorList>
    </citation>
    <scope>NUCLEOTIDE SEQUENCE [LARGE SCALE GENOMIC DNA]</scope>
    <source>
        <strain evidence="8 9">DSM 7225</strain>
    </source>
</reference>
<sequence length="451" mass="46373">MIALPGIDRVGRIMLAFIGALAVLALLALILSNRTSPLAALILVPVAAALLAGLGGAIPAYVLAGIGKIAPVAGMFIFAILFFGIMTDAGLLAPLVGLVLRLVGERPRHIAIGTALLALLIHLDGSGAVCFLITIPALRPLYDRLGMDRRVLACTASLAAGVNFLPWTGPTLRASAALKVPAAQLFVPMIGVQAAGLAFVFTAAWWLGLREERRIAAGIPLPRSAGATMASAAAAEPMADDPNLRRPQLMPFNILLTLAVVGTMIAGLVEPVVAFMIGTALALMINYPDAAQQRARIDAHARAALLMAGVLFAAGAFTGILNGSGMIRAMAEAVAQHVPEGVGGSLPVLLGVASMPLSLLFDPDSFYFGVLPVLAEVGTRFGHAPATMAQAALLGQMTTGFPVSPLTPATFLVAGLSGIELGAHQRFAIPWLFAATLVMVAAALLIGVLPL</sequence>
<keyword evidence="3 6" id="KW-0812">Transmembrane</keyword>
<protein>
    <submittedName>
        <fullName evidence="8">CitMHS family citrate-Mg2+:H+ or citrate-Ca2+:H+ symporter</fullName>
    </submittedName>
</protein>
<dbReference type="GO" id="GO:0015137">
    <property type="term" value="F:citrate transmembrane transporter activity"/>
    <property type="evidence" value="ECO:0007669"/>
    <property type="project" value="InterPro"/>
</dbReference>
<dbReference type="RefSeq" id="WP_209092254.1">
    <property type="nucleotide sequence ID" value="NZ_BAAADY010000003.1"/>
</dbReference>
<keyword evidence="9" id="KW-1185">Reference proteome</keyword>
<dbReference type="InterPro" id="IPR014738">
    <property type="entry name" value="Citrate_transporter"/>
</dbReference>
<keyword evidence="2" id="KW-0813">Transport</keyword>
<feature type="transmembrane region" description="Helical" evidence="6">
    <location>
        <begin position="110"/>
        <end position="138"/>
    </location>
</feature>
<evidence type="ECO:0000313" key="9">
    <source>
        <dbReference type="Proteomes" id="UP000531251"/>
    </source>
</evidence>
<evidence type="ECO:0000256" key="4">
    <source>
        <dbReference type="ARBA" id="ARBA00022989"/>
    </source>
</evidence>
<feature type="transmembrane region" description="Helical" evidence="6">
    <location>
        <begin position="342"/>
        <end position="361"/>
    </location>
</feature>
<feature type="transmembrane region" description="Helical" evidence="6">
    <location>
        <begin position="428"/>
        <end position="449"/>
    </location>
</feature>
<feature type="transmembrane region" description="Helical" evidence="6">
    <location>
        <begin position="76"/>
        <end position="104"/>
    </location>
</feature>
<evidence type="ECO:0000313" key="8">
    <source>
        <dbReference type="EMBL" id="NJB98170.1"/>
    </source>
</evidence>
<dbReference type="GO" id="GO:0015128">
    <property type="term" value="F:gluconate transmembrane transporter activity"/>
    <property type="evidence" value="ECO:0007669"/>
    <property type="project" value="InterPro"/>
</dbReference>
<dbReference type="PANTHER" id="PTHR30354">
    <property type="entry name" value="GNT FAMILY GLUCONATE TRANSPORTER"/>
    <property type="match status" value="1"/>
</dbReference>
<feature type="transmembrane region" description="Helical" evidence="6">
    <location>
        <begin position="299"/>
        <end position="321"/>
    </location>
</feature>
<dbReference type="InterPro" id="IPR003474">
    <property type="entry name" value="Glcn_transporter"/>
</dbReference>
<evidence type="ECO:0000256" key="2">
    <source>
        <dbReference type="ARBA" id="ARBA00022448"/>
    </source>
</evidence>
<comment type="subcellular location">
    <subcellularLocation>
        <location evidence="1">Membrane</location>
        <topology evidence="1">Multi-pass membrane protein</topology>
    </subcellularLocation>
</comment>
<dbReference type="PANTHER" id="PTHR30354:SF26">
    <property type="entry name" value="TRANSPORTER, PUTATIVE-RELATED"/>
    <property type="match status" value="1"/>
</dbReference>
<feature type="transmembrane region" description="Helical" evidence="6">
    <location>
        <begin position="187"/>
        <end position="207"/>
    </location>
</feature>
<dbReference type="InterPro" id="IPR004680">
    <property type="entry name" value="Cit_transptr-like_dom"/>
</dbReference>
<evidence type="ECO:0000256" key="6">
    <source>
        <dbReference type="SAM" id="Phobius"/>
    </source>
</evidence>
<feature type="domain" description="Citrate transporter-like" evidence="7">
    <location>
        <begin position="29"/>
        <end position="395"/>
    </location>
</feature>
<accession>A0A7X5Y048</accession>
<gene>
    <name evidence="8" type="ORF">GGR89_002501</name>
</gene>
<evidence type="ECO:0000259" key="7">
    <source>
        <dbReference type="Pfam" id="PF03600"/>
    </source>
</evidence>
<proteinExistence type="predicted"/>